<dbReference type="Pfam" id="PF00501">
    <property type="entry name" value="AMP-binding"/>
    <property type="match status" value="1"/>
</dbReference>
<dbReference type="InterPro" id="IPR025110">
    <property type="entry name" value="AMP-bd_C"/>
</dbReference>
<keyword evidence="3" id="KW-0436">Ligase</keyword>
<dbReference type="InterPro" id="IPR020845">
    <property type="entry name" value="AMP-binding_CS"/>
</dbReference>
<dbReference type="Pfam" id="PF13193">
    <property type="entry name" value="AMP-binding_C"/>
    <property type="match status" value="1"/>
</dbReference>
<dbReference type="RefSeq" id="WP_012119435.1">
    <property type="nucleotide sequence ID" value="NC_009767.1"/>
</dbReference>
<protein>
    <submittedName>
        <fullName evidence="3">AMP-dependent synthetase and ligase</fullName>
    </submittedName>
</protein>
<dbReference type="EMBL" id="CP000804">
    <property type="protein sequence ID" value="ABU57005.1"/>
    <property type="molecule type" value="Genomic_DNA"/>
</dbReference>
<dbReference type="AlphaFoldDB" id="A7NHQ8"/>
<evidence type="ECO:0000313" key="4">
    <source>
        <dbReference type="Proteomes" id="UP000000263"/>
    </source>
</evidence>
<feature type="domain" description="AMP-dependent synthetase/ligase" evidence="1">
    <location>
        <begin position="30"/>
        <end position="417"/>
    </location>
</feature>
<dbReference type="Gene3D" id="3.30.300.30">
    <property type="match status" value="1"/>
</dbReference>
<dbReference type="PANTHER" id="PTHR43767">
    <property type="entry name" value="LONG-CHAIN-FATTY-ACID--COA LIGASE"/>
    <property type="match status" value="1"/>
</dbReference>
<dbReference type="CDD" id="cd05936">
    <property type="entry name" value="FC-FACS_FadD_like"/>
    <property type="match status" value="1"/>
</dbReference>
<dbReference type="OrthoDB" id="9781737at2"/>
<feature type="domain" description="AMP-binding enzyme C-terminal" evidence="2">
    <location>
        <begin position="469"/>
        <end position="543"/>
    </location>
</feature>
<evidence type="ECO:0000259" key="2">
    <source>
        <dbReference type="Pfam" id="PF13193"/>
    </source>
</evidence>
<dbReference type="STRING" id="383372.Rcas_0889"/>
<evidence type="ECO:0000313" key="3">
    <source>
        <dbReference type="EMBL" id="ABU57005.1"/>
    </source>
</evidence>
<dbReference type="InterPro" id="IPR000873">
    <property type="entry name" value="AMP-dep_synth/lig_dom"/>
</dbReference>
<dbReference type="PROSITE" id="PS00455">
    <property type="entry name" value="AMP_BINDING"/>
    <property type="match status" value="1"/>
</dbReference>
<evidence type="ECO:0000259" key="1">
    <source>
        <dbReference type="Pfam" id="PF00501"/>
    </source>
</evidence>
<gene>
    <name evidence="3" type="ordered locus">Rcas_0889</name>
</gene>
<dbReference type="PANTHER" id="PTHR43767:SF12">
    <property type="entry name" value="AMP-DEPENDENT SYNTHETASE AND LIGASE"/>
    <property type="match status" value="1"/>
</dbReference>
<keyword evidence="4" id="KW-1185">Reference proteome</keyword>
<dbReference type="InterPro" id="IPR045851">
    <property type="entry name" value="AMP-bd_C_sf"/>
</dbReference>
<dbReference type="Proteomes" id="UP000000263">
    <property type="component" value="Chromosome"/>
</dbReference>
<dbReference type="SUPFAM" id="SSF56801">
    <property type="entry name" value="Acetyl-CoA synthetase-like"/>
    <property type="match status" value="1"/>
</dbReference>
<dbReference type="HOGENOM" id="CLU_000022_59_7_0"/>
<organism evidence="3 4">
    <name type="scientific">Roseiflexus castenholzii (strain DSM 13941 / HLO8)</name>
    <dbReference type="NCBI Taxonomy" id="383372"/>
    <lineage>
        <taxon>Bacteria</taxon>
        <taxon>Bacillati</taxon>
        <taxon>Chloroflexota</taxon>
        <taxon>Chloroflexia</taxon>
        <taxon>Chloroflexales</taxon>
        <taxon>Roseiflexineae</taxon>
        <taxon>Roseiflexaceae</taxon>
        <taxon>Roseiflexus</taxon>
    </lineage>
</organism>
<dbReference type="KEGG" id="rca:Rcas_0889"/>
<reference evidence="3 4" key="1">
    <citation type="submission" date="2007-08" db="EMBL/GenBank/DDBJ databases">
        <title>Complete sequence of Roseiflexus castenholzii DSM 13941.</title>
        <authorList>
            <consortium name="US DOE Joint Genome Institute"/>
            <person name="Copeland A."/>
            <person name="Lucas S."/>
            <person name="Lapidus A."/>
            <person name="Barry K."/>
            <person name="Glavina del Rio T."/>
            <person name="Dalin E."/>
            <person name="Tice H."/>
            <person name="Pitluck S."/>
            <person name="Thompson L.S."/>
            <person name="Brettin T."/>
            <person name="Bruce D."/>
            <person name="Detter J.C."/>
            <person name="Han C."/>
            <person name="Tapia R."/>
            <person name="Schmutz J."/>
            <person name="Larimer F."/>
            <person name="Land M."/>
            <person name="Hauser L."/>
            <person name="Kyrpides N."/>
            <person name="Mikhailova N."/>
            <person name="Bryant D.A."/>
            <person name="Hanada S."/>
            <person name="Tsukatani Y."/>
            <person name="Richardson P."/>
        </authorList>
    </citation>
    <scope>NUCLEOTIDE SEQUENCE [LARGE SCALE GENOMIC DNA]</scope>
    <source>
        <strain evidence="4">DSM 13941 / HLO8</strain>
    </source>
</reference>
<dbReference type="GO" id="GO:0016877">
    <property type="term" value="F:ligase activity, forming carbon-sulfur bonds"/>
    <property type="evidence" value="ECO:0007669"/>
    <property type="project" value="UniProtKB-ARBA"/>
</dbReference>
<dbReference type="Gene3D" id="3.40.50.12780">
    <property type="entry name" value="N-terminal domain of ligase-like"/>
    <property type="match status" value="1"/>
</dbReference>
<dbReference type="InterPro" id="IPR042099">
    <property type="entry name" value="ANL_N_sf"/>
</dbReference>
<name>A7NHQ8_ROSCS</name>
<dbReference type="eggNOG" id="COG0318">
    <property type="taxonomic scope" value="Bacteria"/>
</dbReference>
<sequence length="560" mass="60957">MPDHPWLAFYDPGVPAEITAPECILPDLLATAAHAYPAAPAILFYGRVVNYATLDRLATRFAVALLKSGVQPGERIALVLPNIPQAVIACYGAWRAGAIVALTNPIFEAGGLVRQLTDAGATTLIALSMFHPLVVAVRERAGVQRVIYTNLKEFLPPGQRRLFTLLRQEREGHRVPDDEARRALWMAHMLAEEPGDSLPQTSPGKPATILYTGGTTGEAKGVVHTHRSLVANAVQVAAWLPAARRGTERVICALPFSHAYGMTACMNFSVAIAAAMILLPTFETGNVLHAIRREHATIFPGIPPMYAAIAEIKDARRYGLASLRACISGAAPLPIEVQEGFERVTRARLVEGYGLTEAGPVTHANPLGVSHERRATIGIPLPSTEAKIVDATTGADLPPGRIGELLVRGPQLMQGYWNRPVDTAEVFTSDGWLRTGDMARMDTDGFFQIIERKKDVIIAGPYNIYPRDIEEVLYQHPKVLEAAVAGAPRAEGQPDLRAFVVLRQGERATADEIIGFLRERLSAHKVPSVVEFRDALPRSFIGKVLRRALLDDRSEHSDRG</sequence>
<proteinExistence type="predicted"/>
<accession>A7NHQ8</accession>
<dbReference type="InterPro" id="IPR050237">
    <property type="entry name" value="ATP-dep_AMP-bd_enzyme"/>
</dbReference>